<keyword evidence="1" id="KW-0812">Transmembrane</keyword>
<sequence length="40" mass="4145">MTGFAVGGPRRTHAAIIAIAKLGLLALAVGAHRDSHSNHR</sequence>
<name>A0A1C6S950_9ACTN</name>
<feature type="transmembrane region" description="Helical" evidence="1">
    <location>
        <begin position="12"/>
        <end position="31"/>
    </location>
</feature>
<reference evidence="3" key="1">
    <citation type="submission" date="2016-06" db="EMBL/GenBank/DDBJ databases">
        <authorList>
            <person name="Varghese N."/>
            <person name="Submissions Spin"/>
        </authorList>
    </citation>
    <scope>NUCLEOTIDE SEQUENCE [LARGE SCALE GENOMIC DNA]</scope>
    <source>
        <strain evidence="3">DSM 45431</strain>
    </source>
</reference>
<dbReference type="AlphaFoldDB" id="A0A1C6S950"/>
<gene>
    <name evidence="2" type="ORF">GA0070624_3217</name>
</gene>
<organism evidence="2 3">
    <name type="scientific">Micromonospora rhizosphaerae</name>
    <dbReference type="NCBI Taxonomy" id="568872"/>
    <lineage>
        <taxon>Bacteria</taxon>
        <taxon>Bacillati</taxon>
        <taxon>Actinomycetota</taxon>
        <taxon>Actinomycetes</taxon>
        <taxon>Micromonosporales</taxon>
        <taxon>Micromonosporaceae</taxon>
        <taxon>Micromonospora</taxon>
    </lineage>
</organism>
<protein>
    <submittedName>
        <fullName evidence="2">Uncharacterized protein</fullName>
    </submittedName>
</protein>
<proteinExistence type="predicted"/>
<keyword evidence="1" id="KW-1133">Transmembrane helix</keyword>
<dbReference type="Proteomes" id="UP000199413">
    <property type="component" value="Unassembled WGS sequence"/>
</dbReference>
<evidence type="ECO:0000313" key="2">
    <source>
        <dbReference type="EMBL" id="SCL25998.1"/>
    </source>
</evidence>
<accession>A0A1C6S950</accession>
<evidence type="ECO:0000313" key="3">
    <source>
        <dbReference type="Proteomes" id="UP000199413"/>
    </source>
</evidence>
<keyword evidence="3" id="KW-1185">Reference proteome</keyword>
<dbReference type="EMBL" id="FMHV01000002">
    <property type="protein sequence ID" value="SCL25998.1"/>
    <property type="molecule type" value="Genomic_DNA"/>
</dbReference>
<evidence type="ECO:0000256" key="1">
    <source>
        <dbReference type="SAM" id="Phobius"/>
    </source>
</evidence>
<keyword evidence="1" id="KW-0472">Membrane</keyword>